<dbReference type="Proteomes" id="UP000838412">
    <property type="component" value="Chromosome 1"/>
</dbReference>
<dbReference type="Gene3D" id="3.30.2410.10">
    <property type="entry name" value="Hect, E3 ligase catalytic domain"/>
    <property type="match status" value="1"/>
</dbReference>
<feature type="compositionally biased region" description="Acidic residues" evidence="3">
    <location>
        <begin position="1"/>
        <end position="10"/>
    </location>
</feature>
<proteinExistence type="predicted"/>
<reference evidence="5" key="1">
    <citation type="submission" date="2022-01" db="EMBL/GenBank/DDBJ databases">
        <authorList>
            <person name="Braso-Vives M."/>
        </authorList>
    </citation>
    <scope>NUCLEOTIDE SEQUENCE</scope>
</reference>
<dbReference type="PROSITE" id="PS50237">
    <property type="entry name" value="HECT"/>
    <property type="match status" value="1"/>
</dbReference>
<organism evidence="5 6">
    <name type="scientific">Branchiostoma lanceolatum</name>
    <name type="common">Common lancelet</name>
    <name type="synonym">Amphioxus lanceolatum</name>
    <dbReference type="NCBI Taxonomy" id="7740"/>
    <lineage>
        <taxon>Eukaryota</taxon>
        <taxon>Metazoa</taxon>
        <taxon>Chordata</taxon>
        <taxon>Cephalochordata</taxon>
        <taxon>Leptocardii</taxon>
        <taxon>Amphioxiformes</taxon>
        <taxon>Branchiostomatidae</taxon>
        <taxon>Branchiostoma</taxon>
    </lineage>
</organism>
<evidence type="ECO:0000313" key="6">
    <source>
        <dbReference type="Proteomes" id="UP000838412"/>
    </source>
</evidence>
<accession>A0A8J9YQH1</accession>
<dbReference type="InterPro" id="IPR035983">
    <property type="entry name" value="Hect_E3_ubiquitin_ligase"/>
</dbReference>
<dbReference type="InterPro" id="IPR000569">
    <property type="entry name" value="HECT_dom"/>
</dbReference>
<keyword evidence="6" id="KW-1185">Reference proteome</keyword>
<feature type="active site" description="Glycyl thioester intermediate" evidence="2">
    <location>
        <position position="583"/>
    </location>
</feature>
<dbReference type="Gene3D" id="3.90.1750.10">
    <property type="entry name" value="Hect, E3 ligase catalytic domains"/>
    <property type="match status" value="1"/>
</dbReference>
<dbReference type="GO" id="GO:0004842">
    <property type="term" value="F:ubiquitin-protein transferase activity"/>
    <property type="evidence" value="ECO:0007669"/>
    <property type="project" value="InterPro"/>
</dbReference>
<evidence type="ECO:0000313" key="5">
    <source>
        <dbReference type="EMBL" id="CAH1233554.1"/>
    </source>
</evidence>
<feature type="compositionally biased region" description="Basic residues" evidence="3">
    <location>
        <begin position="28"/>
        <end position="41"/>
    </location>
</feature>
<gene>
    <name evidence="5" type="primary">G2E3</name>
    <name evidence="5" type="ORF">BLAG_LOCUS2288</name>
</gene>
<name>A0A8J9YQH1_BRALA</name>
<evidence type="ECO:0000256" key="3">
    <source>
        <dbReference type="SAM" id="MobiDB-lite"/>
    </source>
</evidence>
<evidence type="ECO:0000256" key="2">
    <source>
        <dbReference type="PROSITE-ProRule" id="PRU00104"/>
    </source>
</evidence>
<evidence type="ECO:0000256" key="1">
    <source>
        <dbReference type="ARBA" id="ARBA00022786"/>
    </source>
</evidence>
<feature type="domain" description="HECT" evidence="4">
    <location>
        <begin position="277"/>
        <end position="592"/>
    </location>
</feature>
<keyword evidence="1 2" id="KW-0833">Ubl conjugation pathway</keyword>
<sequence length="618" mass="69360">MADEDSEDEFDKNLKSNKKKKEGDRKGFYRKGKGLVKGRSGRGKKLSISLLSGNGTTVAHSSFGLDVPLYASEGRVLELAAQKLIAMRKVDEESAGHLLLCEGDGSWLKYVPGTKQLFVVKDYLEFRNLPSSKIHLYVMTRENYIVLQKSKERQDRDKHWKEARLLLDDSSEDPNEDWWRARVPVTDHDYEFAMELQQFYDNEEAKFAPDEDDADQNASREQTEEPSVVLVATSMTKEEKRKLRDLVHDLNHKNIQDPENSKLYTIRRDKAWENFVDNISLKTFNACRPIEIKFIGEEETVDTGGPRNEMFRLAFIDIFETSGLFEPSQIGFLPISSAMSVADEEFLKVGKMMALSIVHLGPTPAFLHPAVVAGICGRKLPATAMSPFQPVDGETAAFVNKLESATQETVVSLFASDVGLVMRSKVGWKKPAGKATMGDAALLRNLLCLEDLVLSRKSAIDQLRQGLKLFDLLHVLEREPQLSGALLQKSMKPVSADDIKRTLDVHWAAEGSNKKERQKDLYERLTKWLDSVEEGDGRVSLGDFLTFVTAMDAEPQIGWALRPILQFCECPEGCRCLPVSNTCAATITMPEHMGTLPQEEFRATMEEAVVSGLGFGRV</sequence>
<feature type="region of interest" description="Disordered" evidence="3">
    <location>
        <begin position="1"/>
        <end position="41"/>
    </location>
</feature>
<feature type="region of interest" description="Disordered" evidence="3">
    <location>
        <begin position="208"/>
        <end position="227"/>
    </location>
</feature>
<dbReference type="SMART" id="SM00119">
    <property type="entry name" value="HECTc"/>
    <property type="match status" value="1"/>
</dbReference>
<dbReference type="AlphaFoldDB" id="A0A8J9YQH1"/>
<dbReference type="SUPFAM" id="SSF56204">
    <property type="entry name" value="Hect, E3 ligase catalytic domain"/>
    <property type="match status" value="1"/>
</dbReference>
<evidence type="ECO:0000259" key="4">
    <source>
        <dbReference type="PROSITE" id="PS50237"/>
    </source>
</evidence>
<protein>
    <submittedName>
        <fullName evidence="5">G2E3 protein</fullName>
    </submittedName>
</protein>
<dbReference type="OrthoDB" id="2384350at2759"/>
<dbReference type="EMBL" id="OV696686">
    <property type="protein sequence ID" value="CAH1233554.1"/>
    <property type="molecule type" value="Genomic_DNA"/>
</dbReference>